<evidence type="ECO:0000313" key="2">
    <source>
        <dbReference type="Proteomes" id="UP000289200"/>
    </source>
</evidence>
<comment type="caution">
    <text evidence="1">The sequence shown here is derived from an EMBL/GenBank/DDBJ whole genome shotgun (WGS) entry which is preliminary data.</text>
</comment>
<organism evidence="1 2">
    <name type="scientific">Rhodoplanes serenus</name>
    <dbReference type="NCBI Taxonomy" id="200615"/>
    <lineage>
        <taxon>Bacteria</taxon>
        <taxon>Pseudomonadati</taxon>
        <taxon>Pseudomonadota</taxon>
        <taxon>Alphaproteobacteria</taxon>
        <taxon>Hyphomicrobiales</taxon>
        <taxon>Nitrobacteraceae</taxon>
        <taxon>Rhodoplanes</taxon>
    </lineage>
</organism>
<evidence type="ECO:0000313" key="1">
    <source>
        <dbReference type="EMBL" id="VCU08170.1"/>
    </source>
</evidence>
<protein>
    <recommendedName>
        <fullName evidence="3">Arylsulfatase</fullName>
    </recommendedName>
</protein>
<evidence type="ECO:0008006" key="3">
    <source>
        <dbReference type="Google" id="ProtNLM"/>
    </source>
</evidence>
<proteinExistence type="predicted"/>
<sequence>MTKRIALVHALKVAMQPIEDAFRTLWPAADCVNILDDSLAPDLAAAGRLTPELFRRFCALTAYAEAIGADGLLFTCSAFGDAISLAARTSGIPVVKPNEGMFDAALDQGTRVAMIVTNPSAVASMENEFYELARARQSVATLTTVCVPSALVAINNGDAALHNTLVAEAAEQLAGYDALLLAHFSTSYAEAAVREKTRTPVFTSPASAVRKVRALVERGGG</sequence>
<dbReference type="Proteomes" id="UP000289200">
    <property type="component" value="Unassembled WGS sequence"/>
</dbReference>
<dbReference type="OrthoDB" id="978447at2"/>
<reference evidence="2" key="1">
    <citation type="submission" date="2018-10" db="EMBL/GenBank/DDBJ databases">
        <authorList>
            <person name="Peiro R."/>
            <person name="Begona"/>
            <person name="Cbmso G."/>
            <person name="Lopez M."/>
            <person name="Gonzalez S."/>
            <person name="Sacristan E."/>
            <person name="Castillo E."/>
        </authorList>
    </citation>
    <scope>NUCLEOTIDE SEQUENCE [LARGE SCALE GENOMIC DNA]</scope>
</reference>
<dbReference type="Gene3D" id="3.40.50.12500">
    <property type="match status" value="1"/>
</dbReference>
<dbReference type="AlphaFoldDB" id="A0A3S4FBK3"/>
<gene>
    <name evidence="1" type="ORF">RHODGE_RHODGE_02030</name>
</gene>
<dbReference type="EMBL" id="UWOC01000137">
    <property type="protein sequence ID" value="VCU08170.1"/>
    <property type="molecule type" value="Genomic_DNA"/>
</dbReference>
<name>A0A3S4FBK3_9BRAD</name>
<dbReference type="RefSeq" id="WP_129608881.1">
    <property type="nucleotide sequence ID" value="NZ_UWOC01000137.1"/>
</dbReference>
<dbReference type="InterPro" id="IPR053714">
    <property type="entry name" value="Iso_Racemase_Enz_sf"/>
</dbReference>
<keyword evidence="2" id="KW-1185">Reference proteome</keyword>
<accession>A0A3S4FBK3</accession>